<dbReference type="AlphaFoldDB" id="A0A7K1FGU4"/>
<dbReference type="Gene3D" id="3.30.565.10">
    <property type="entry name" value="Histidine kinase-like ATPase, C-terminal domain"/>
    <property type="match status" value="1"/>
</dbReference>
<keyword evidence="2" id="KW-0418">Kinase</keyword>
<dbReference type="Pfam" id="PF06580">
    <property type="entry name" value="His_kinase"/>
    <property type="match status" value="1"/>
</dbReference>
<dbReference type="SMART" id="SM00387">
    <property type="entry name" value="HATPase_c"/>
    <property type="match status" value="1"/>
</dbReference>
<dbReference type="RefSeq" id="WP_154766709.1">
    <property type="nucleotide sequence ID" value="NZ_WLYK01000001.1"/>
</dbReference>
<dbReference type="GO" id="GO:0016020">
    <property type="term" value="C:membrane"/>
    <property type="evidence" value="ECO:0007669"/>
    <property type="project" value="InterPro"/>
</dbReference>
<dbReference type="Pfam" id="PF02518">
    <property type="entry name" value="HATPase_c"/>
    <property type="match status" value="1"/>
</dbReference>
<gene>
    <name evidence="2" type="ORF">GIS00_01850</name>
</gene>
<sequence>MTGVLLWITVVLVGVVALLVAVRLRSRATASPDLRAASRALELVGSAVPPLRHGLDRESAAVALPPLRRLLATDGVALLGPDGEVLGADGPAGRHAAEITGAATEAAASGRRSVVRLALCGSTDCTAARALLQPLVVAGRPAGVLAVLAGSSVGPHLVTATDECARFVSGQLELAGADSARADLARAEARALRAQISPHFVYNSLATIAAFVRSDPDRARDLLLDFADYTRYSFRSAGDFTTLADELGNIDRYLALERARFGDRLQVRLRISPEVLGVVMPFLAVQPLVENAVRHGLADRPDGGTVTIEAADVGADCVISVEDDGIGMDPATVGVHDAGETHVGLGNVDDRLRAVFGEDYGLVVETAPGAGTKVVLRVPKFAPGVRVD</sequence>
<comment type="caution">
    <text evidence="2">The sequence shown here is derived from an EMBL/GenBank/DDBJ whole genome shotgun (WGS) entry which is preliminary data.</text>
</comment>
<dbReference type="InterPro" id="IPR036890">
    <property type="entry name" value="HATPase_C_sf"/>
</dbReference>
<dbReference type="InterPro" id="IPR010559">
    <property type="entry name" value="Sig_transdc_His_kin_internal"/>
</dbReference>
<protein>
    <submittedName>
        <fullName evidence="2">Sensor histidine kinase</fullName>
    </submittedName>
</protein>
<proteinExistence type="predicted"/>
<name>A0A7K1FGU4_9ACTN</name>
<keyword evidence="2" id="KW-0808">Transferase</keyword>
<dbReference type="EMBL" id="WLYK01000001">
    <property type="protein sequence ID" value="MTD12689.1"/>
    <property type="molecule type" value="Genomic_DNA"/>
</dbReference>
<dbReference type="PANTHER" id="PTHR34220">
    <property type="entry name" value="SENSOR HISTIDINE KINASE YPDA"/>
    <property type="match status" value="1"/>
</dbReference>
<evidence type="ECO:0000313" key="3">
    <source>
        <dbReference type="Proteomes" id="UP000460221"/>
    </source>
</evidence>
<evidence type="ECO:0000313" key="2">
    <source>
        <dbReference type="EMBL" id="MTD12689.1"/>
    </source>
</evidence>
<feature type="domain" description="Histidine kinase/HSP90-like ATPase" evidence="1">
    <location>
        <begin position="277"/>
        <end position="382"/>
    </location>
</feature>
<dbReference type="InterPro" id="IPR003594">
    <property type="entry name" value="HATPase_dom"/>
</dbReference>
<dbReference type="Proteomes" id="UP000460221">
    <property type="component" value="Unassembled WGS sequence"/>
</dbReference>
<evidence type="ECO:0000259" key="1">
    <source>
        <dbReference type="SMART" id="SM00387"/>
    </source>
</evidence>
<accession>A0A7K1FGU4</accession>
<dbReference type="GO" id="GO:0000155">
    <property type="term" value="F:phosphorelay sensor kinase activity"/>
    <property type="evidence" value="ECO:0007669"/>
    <property type="project" value="InterPro"/>
</dbReference>
<dbReference type="InterPro" id="IPR050640">
    <property type="entry name" value="Bact_2-comp_sensor_kinase"/>
</dbReference>
<dbReference type="PANTHER" id="PTHR34220:SF7">
    <property type="entry name" value="SENSOR HISTIDINE KINASE YPDA"/>
    <property type="match status" value="1"/>
</dbReference>
<dbReference type="SUPFAM" id="SSF55874">
    <property type="entry name" value="ATPase domain of HSP90 chaperone/DNA topoisomerase II/histidine kinase"/>
    <property type="match status" value="1"/>
</dbReference>
<reference evidence="2 3" key="1">
    <citation type="submission" date="2019-11" db="EMBL/GenBank/DDBJ databases">
        <authorList>
            <person name="Jiang L.-Q."/>
        </authorList>
    </citation>
    <scope>NUCLEOTIDE SEQUENCE [LARGE SCALE GENOMIC DNA]</scope>
    <source>
        <strain evidence="2 3">YIM 132087</strain>
    </source>
</reference>
<organism evidence="2 3">
    <name type="scientific">Nakamurella alba</name>
    <dbReference type="NCBI Taxonomy" id="2665158"/>
    <lineage>
        <taxon>Bacteria</taxon>
        <taxon>Bacillati</taxon>
        <taxon>Actinomycetota</taxon>
        <taxon>Actinomycetes</taxon>
        <taxon>Nakamurellales</taxon>
        <taxon>Nakamurellaceae</taxon>
        <taxon>Nakamurella</taxon>
    </lineage>
</organism>
<keyword evidence="3" id="KW-1185">Reference proteome</keyword>